<evidence type="ECO:0000313" key="2">
    <source>
        <dbReference type="Proteomes" id="UP000515151"/>
    </source>
</evidence>
<name>A0A6P8EJ90_PUNGR</name>
<organism evidence="2 3">
    <name type="scientific">Punica granatum</name>
    <name type="common">Pomegranate</name>
    <dbReference type="NCBI Taxonomy" id="22663"/>
    <lineage>
        <taxon>Eukaryota</taxon>
        <taxon>Viridiplantae</taxon>
        <taxon>Streptophyta</taxon>
        <taxon>Embryophyta</taxon>
        <taxon>Tracheophyta</taxon>
        <taxon>Spermatophyta</taxon>
        <taxon>Magnoliopsida</taxon>
        <taxon>eudicotyledons</taxon>
        <taxon>Gunneridae</taxon>
        <taxon>Pentapetalae</taxon>
        <taxon>rosids</taxon>
        <taxon>malvids</taxon>
        <taxon>Myrtales</taxon>
        <taxon>Lythraceae</taxon>
        <taxon>Punica</taxon>
    </lineage>
</organism>
<dbReference type="RefSeq" id="XP_031406755.1">
    <property type="nucleotide sequence ID" value="XM_031550895.1"/>
</dbReference>
<sequence>MENLELVEKVVITPDRPTERRRLFLSNIDLNLRGYQESVCFFCPPTSQLTFPDVKKAVYSALGSLLVPYDFLAGRLVRALQEGGSRGRLEIDCNGAGIVVAVATTESELNWLGELNEPKPEYRQLTAFLFEEGEEEMDITDLPLLYFQLTQFGCGSLAIAIRYNHCTVDGLTVHDFLTNFAAVTRGDSLVIEPNPDRTIFRARDPPVINHPHFEFSKAVMTDDISARVATGRPCPTRPASIIHLPPERIAILKIAALRGGKLKACTVFHAVAAKIWKARTTALRIPCDRHSTMLFPVDIRKRLVPEVPAGFAGNAIIPGYARATAEELIDLDEPELVRRVQEGIERLDDGYVRSAIDWLEANPGGGHWGEDRFSVVAMFRLGLEEPEFAWGKQICNVPVEVKPGLVALLPGPREGGGINVWVDMDADQVEELRRILLND</sequence>
<dbReference type="InterPro" id="IPR050317">
    <property type="entry name" value="Plant_Fungal_Acyltransferase"/>
</dbReference>
<dbReference type="AlphaFoldDB" id="A0A6P8EJ90"/>
<proteinExistence type="inferred from homology"/>
<dbReference type="Pfam" id="PF02458">
    <property type="entry name" value="Transferase"/>
    <property type="match status" value="1"/>
</dbReference>
<dbReference type="GO" id="GO:0016747">
    <property type="term" value="F:acyltransferase activity, transferring groups other than amino-acyl groups"/>
    <property type="evidence" value="ECO:0007669"/>
    <property type="project" value="TreeGrafter"/>
</dbReference>
<dbReference type="Gene3D" id="3.30.559.10">
    <property type="entry name" value="Chloramphenicol acetyltransferase-like domain"/>
    <property type="match status" value="2"/>
</dbReference>
<reference evidence="2" key="1">
    <citation type="journal article" date="2020" name="Plant Biotechnol. J.">
        <title>The pomegranate (Punica granatum L.) draft genome dissects genetic divergence between soft- and hard-seeded cultivars.</title>
        <authorList>
            <person name="Luo X."/>
            <person name="Li H."/>
            <person name="Wu Z."/>
            <person name="Yao W."/>
            <person name="Zhao P."/>
            <person name="Cao D."/>
            <person name="Yu H."/>
            <person name="Li K."/>
            <person name="Poudel K."/>
            <person name="Zhao D."/>
            <person name="Zhang F."/>
            <person name="Xia X."/>
            <person name="Chen L."/>
            <person name="Wang Q."/>
            <person name="Jing D."/>
            <person name="Cao S."/>
        </authorList>
    </citation>
    <scope>NUCLEOTIDE SEQUENCE [LARGE SCALE GENOMIC DNA]</scope>
    <source>
        <strain evidence="2">cv. Tunisia</strain>
    </source>
</reference>
<reference evidence="3" key="2">
    <citation type="submission" date="2025-08" db="UniProtKB">
        <authorList>
            <consortium name="RefSeq"/>
        </authorList>
    </citation>
    <scope>IDENTIFICATION</scope>
    <source>
        <tissue evidence="3">Leaf</tissue>
    </source>
</reference>
<dbReference type="PANTHER" id="PTHR31642">
    <property type="entry name" value="TRICHOTHECENE 3-O-ACETYLTRANSFERASE"/>
    <property type="match status" value="1"/>
</dbReference>
<comment type="similarity">
    <text evidence="1">Belongs to the plant acyltransferase family.</text>
</comment>
<accession>A0A6P8EJ90</accession>
<dbReference type="Proteomes" id="UP000515151">
    <property type="component" value="Chromosome 7"/>
</dbReference>
<evidence type="ECO:0000256" key="1">
    <source>
        <dbReference type="ARBA" id="ARBA00009861"/>
    </source>
</evidence>
<evidence type="ECO:0000313" key="3">
    <source>
        <dbReference type="RefSeq" id="XP_031406755.1"/>
    </source>
</evidence>
<dbReference type="GeneID" id="116215258"/>
<protein>
    <submittedName>
        <fullName evidence="3">Omega-hydroxypalmitate O-feruloyl transferase-like</fullName>
    </submittedName>
</protein>
<dbReference type="InterPro" id="IPR023213">
    <property type="entry name" value="CAT-like_dom_sf"/>
</dbReference>
<gene>
    <name evidence="3" type="primary">LOC116215258</name>
</gene>
<dbReference type="PANTHER" id="PTHR31642:SF217">
    <property type="entry name" value="OMEGA-HYDROXYPALMITATE O-FERULOYL TRANSFERASE-LIKE ISOFORM X1"/>
    <property type="match status" value="1"/>
</dbReference>
<keyword evidence="2" id="KW-1185">Reference proteome</keyword>
<dbReference type="OrthoDB" id="1862401at2759"/>